<dbReference type="Proteomes" id="UP000305238">
    <property type="component" value="Unassembled WGS sequence"/>
</dbReference>
<dbReference type="InterPro" id="IPR012964">
    <property type="entry name" value="DUF1702"/>
</dbReference>
<keyword evidence="2" id="KW-1185">Reference proteome</keyword>
<dbReference type="Pfam" id="PF08012">
    <property type="entry name" value="DUF1702"/>
    <property type="match status" value="1"/>
</dbReference>
<organism evidence="1 2">
    <name type="scientific">Actinomadura geliboluensis</name>
    <dbReference type="NCBI Taxonomy" id="882440"/>
    <lineage>
        <taxon>Bacteria</taxon>
        <taxon>Bacillati</taxon>
        <taxon>Actinomycetota</taxon>
        <taxon>Actinomycetes</taxon>
        <taxon>Streptosporangiales</taxon>
        <taxon>Thermomonosporaceae</taxon>
        <taxon>Actinomadura</taxon>
    </lineage>
</organism>
<sequence length="342" mass="36614">MPESRSLVSALTFIQGVRVNYAKRPPSHPVYQRLLALDGDSIALEKMGHIPFRPMDGAGLQDVVDSFAAGYNAALARRSGPLDLADVPHPMRGFAYEGAAMSRTLLDLVTLTGGRRLAGLLAGPGRRYFHLITVGAGWAFARLRVRPWRGIGGAPAPQRWLAWDGWGFHQAYFHPGRVFGEKWIERAARGAARPVRDQGAGRALWFHAGADPERVARTVAGFPAERRPDLWAGVGLAAAYTGVRTPDELAVLGEAAAEHRAHLAQGAAFAAKAHLLSGRVPERSEAAVAVLCGTGSGEAAGWTDARLVQAARYGDGIAAYQHWRAGVRAEWAARDRSGGVVA</sequence>
<comment type="caution">
    <text evidence="1">The sequence shown here is derived from an EMBL/GenBank/DDBJ whole genome shotgun (WGS) entry which is preliminary data.</text>
</comment>
<protein>
    <submittedName>
        <fullName evidence="1">DUF1702 family protein</fullName>
    </submittedName>
</protein>
<dbReference type="AlphaFoldDB" id="A0A5S4H6T7"/>
<gene>
    <name evidence="1" type="ORF">ETD96_09420</name>
</gene>
<name>A0A5S4H6T7_9ACTN</name>
<dbReference type="OrthoDB" id="2530105at2"/>
<reference evidence="1 2" key="1">
    <citation type="submission" date="2019-05" db="EMBL/GenBank/DDBJ databases">
        <title>Draft genome sequence of Actinomadura geliboluensis A8036.</title>
        <authorList>
            <person name="Saricaoglu S."/>
            <person name="Isik K."/>
        </authorList>
    </citation>
    <scope>NUCLEOTIDE SEQUENCE [LARGE SCALE GENOMIC DNA]</scope>
    <source>
        <strain evidence="1 2">A8036</strain>
    </source>
</reference>
<dbReference type="EMBL" id="VCKZ01000046">
    <property type="protein sequence ID" value="TMR40682.1"/>
    <property type="molecule type" value="Genomic_DNA"/>
</dbReference>
<accession>A0A5S4H6T7</accession>
<proteinExistence type="predicted"/>
<evidence type="ECO:0000313" key="1">
    <source>
        <dbReference type="EMBL" id="TMR40682.1"/>
    </source>
</evidence>
<evidence type="ECO:0000313" key="2">
    <source>
        <dbReference type="Proteomes" id="UP000305238"/>
    </source>
</evidence>